<accession>A0A0D2J8H9</accession>
<evidence type="ECO:0000313" key="2">
    <source>
        <dbReference type="Proteomes" id="UP000032233"/>
    </source>
</evidence>
<dbReference type="AlphaFoldDB" id="A0A0D2J8H9"/>
<name>A0A0D2J8H9_9BACT</name>
<keyword evidence="2" id="KW-1185">Reference proteome</keyword>
<gene>
    <name evidence="1" type="ORF">X474_21545</name>
</gene>
<dbReference type="InParanoid" id="A0A0D2J8H9"/>
<dbReference type="Proteomes" id="UP000032233">
    <property type="component" value="Unassembled WGS sequence"/>
</dbReference>
<sequence length="74" mass="7874">MQGFFDGSFATDFWAGLAALKSSQINCPFCRKTPNSHDGLIKGRAASSLPEGSKPALLTKDGRPIQNGFMLLGT</sequence>
<reference evidence="1 2" key="1">
    <citation type="submission" date="2013-11" db="EMBL/GenBank/DDBJ databases">
        <title>Metagenomic analysis of a methanogenic consortium involved in long chain n-alkane degradation.</title>
        <authorList>
            <person name="Davidova I.A."/>
            <person name="Callaghan A.V."/>
            <person name="Wawrik B."/>
            <person name="Pruitt S."/>
            <person name="Marks C."/>
            <person name="Duncan K.E."/>
            <person name="Suflita J.M."/>
        </authorList>
    </citation>
    <scope>NUCLEOTIDE SEQUENCE [LARGE SCALE GENOMIC DNA]</scope>
    <source>
        <strain evidence="1 2">SPR</strain>
    </source>
</reference>
<proteinExistence type="predicted"/>
<dbReference type="EMBL" id="AZAC01000036">
    <property type="protein sequence ID" value="KIX11991.1"/>
    <property type="molecule type" value="Genomic_DNA"/>
</dbReference>
<organism evidence="1 2">
    <name type="scientific">Dethiosulfatarculus sandiegensis</name>
    <dbReference type="NCBI Taxonomy" id="1429043"/>
    <lineage>
        <taxon>Bacteria</taxon>
        <taxon>Pseudomonadati</taxon>
        <taxon>Thermodesulfobacteriota</taxon>
        <taxon>Desulfarculia</taxon>
        <taxon>Desulfarculales</taxon>
        <taxon>Desulfarculaceae</taxon>
        <taxon>Dethiosulfatarculus</taxon>
    </lineage>
</organism>
<comment type="caution">
    <text evidence="1">The sequence shown here is derived from an EMBL/GenBank/DDBJ whole genome shotgun (WGS) entry which is preliminary data.</text>
</comment>
<evidence type="ECO:0000313" key="1">
    <source>
        <dbReference type="EMBL" id="KIX11991.1"/>
    </source>
</evidence>
<protein>
    <submittedName>
        <fullName evidence="1">Uncharacterized protein</fullName>
    </submittedName>
</protein>